<dbReference type="PANTHER" id="PTHR11362:SF133">
    <property type="entry name" value="LARGE RIBOSOMAL SUBUNIT PROTEIN ML38"/>
    <property type="match status" value="1"/>
</dbReference>
<dbReference type="VEuPathDB" id="VectorBase:AALF027100"/>
<evidence type="ECO:0000313" key="10">
    <source>
        <dbReference type="EMBL" id="JAC11926.1"/>
    </source>
</evidence>
<proteinExistence type="evidence at transcript level"/>
<reference evidence="10" key="1">
    <citation type="journal article" date="2014" name="PLoS Negl. Trop. Dis.">
        <title>Identification and characterization of seminal fluid proteins in the Asian tiger mosquito, Aedes albopictus.</title>
        <authorList>
            <person name="Boes K.E."/>
            <person name="Ribeiro J.M."/>
            <person name="Wong A."/>
            <person name="Harrington L.C."/>
            <person name="Wolfner M.F."/>
            <person name="Sirot L.K."/>
        </authorList>
    </citation>
    <scope>NUCLEOTIDE SEQUENCE</scope>
    <source>
        <tissue evidence="10">Reproductive organs</tissue>
    </source>
</reference>
<protein>
    <recommendedName>
        <fullName evidence="8">Large ribosomal subunit protein mL38</fullName>
    </recommendedName>
    <alternativeName>
        <fullName evidence="9">39S ribosomal protein L38, mitochondrial</fullName>
    </alternativeName>
</protein>
<evidence type="ECO:0000256" key="7">
    <source>
        <dbReference type="ARBA" id="ARBA00038016"/>
    </source>
</evidence>
<comment type="similarity">
    <text evidence="7">Belongs to the phosphatidylethanolamine-binding protein family. Mitochondrion-specific ribosomal protein mL38 subfamily.</text>
</comment>
<keyword evidence="5" id="KW-0496">Mitochondrion</keyword>
<evidence type="ECO:0000256" key="9">
    <source>
        <dbReference type="ARBA" id="ARBA00041206"/>
    </source>
</evidence>
<dbReference type="CDD" id="cd00866">
    <property type="entry name" value="PEBP_euk"/>
    <property type="match status" value="1"/>
</dbReference>
<dbReference type="EMBL" id="GAPW01001672">
    <property type="protein sequence ID" value="JAC11926.1"/>
    <property type="molecule type" value="mRNA"/>
</dbReference>
<dbReference type="PANTHER" id="PTHR11362">
    <property type="entry name" value="PHOSPHATIDYLETHANOLAMINE-BINDING PROTEIN"/>
    <property type="match status" value="1"/>
</dbReference>
<keyword evidence="4" id="KW-0175">Coiled coil</keyword>
<comment type="subcellular location">
    <subcellularLocation>
        <location evidence="1">Mitochondrion</location>
    </subcellularLocation>
</comment>
<dbReference type="Pfam" id="PF01161">
    <property type="entry name" value="PBP"/>
    <property type="match status" value="1"/>
</dbReference>
<dbReference type="AlphaFoldDB" id="A0A023ESZ4"/>
<dbReference type="FunFam" id="3.90.280.10:FF:000002">
    <property type="entry name" value="39S ribosomal protein L38, mitochondrial"/>
    <property type="match status" value="1"/>
</dbReference>
<evidence type="ECO:0000256" key="5">
    <source>
        <dbReference type="ARBA" id="ARBA00023128"/>
    </source>
</evidence>
<evidence type="ECO:0000256" key="8">
    <source>
        <dbReference type="ARBA" id="ARBA00039444"/>
    </source>
</evidence>
<organism evidence="10">
    <name type="scientific">Aedes albopictus</name>
    <name type="common">Asian tiger mosquito</name>
    <name type="synonym">Stegomyia albopicta</name>
    <dbReference type="NCBI Taxonomy" id="7160"/>
    <lineage>
        <taxon>Eukaryota</taxon>
        <taxon>Metazoa</taxon>
        <taxon>Ecdysozoa</taxon>
        <taxon>Arthropoda</taxon>
        <taxon>Hexapoda</taxon>
        <taxon>Insecta</taxon>
        <taxon>Pterygota</taxon>
        <taxon>Neoptera</taxon>
        <taxon>Endopterygota</taxon>
        <taxon>Diptera</taxon>
        <taxon>Nematocera</taxon>
        <taxon>Culicoidea</taxon>
        <taxon>Culicidae</taxon>
        <taxon>Culicinae</taxon>
        <taxon>Aedini</taxon>
        <taxon>Aedes</taxon>
        <taxon>Stegomyia</taxon>
    </lineage>
</organism>
<dbReference type="VEuPathDB" id="VectorBase:AALC636_015172"/>
<dbReference type="Gene3D" id="3.90.280.10">
    <property type="entry name" value="PEBP-like"/>
    <property type="match status" value="1"/>
</dbReference>
<dbReference type="InterPro" id="IPR008914">
    <property type="entry name" value="PEBP"/>
</dbReference>
<evidence type="ECO:0000256" key="1">
    <source>
        <dbReference type="ARBA" id="ARBA00004173"/>
    </source>
</evidence>
<dbReference type="SUPFAM" id="SSF49777">
    <property type="entry name" value="PEBP-like"/>
    <property type="match status" value="1"/>
</dbReference>
<evidence type="ECO:0000256" key="4">
    <source>
        <dbReference type="ARBA" id="ARBA00023054"/>
    </source>
</evidence>
<dbReference type="InterPro" id="IPR035810">
    <property type="entry name" value="PEBP_euk"/>
</dbReference>
<sequence length="415" mass="48031">MASRIIQTLTGENLLRRSVTLQCFVRHGHRLRGKPPGVARTLEQRLACERAVDPELAKKVNIGFPHLKPARSEQLKERLAHLKAQRANPELEKASRAKTLTVDPELVKQDWLTTSGPFHIKRLAEHYGVFEHLYGSAYFVPRVHLQIAFNNGDVASPVYYGNVLKPSEASAEPTVQFDASFNFRGSTSGEAKAGDSWWTLVLTNPDGHFSEYDKEYCHWFVANIPNGQVEKGERIVPYLQPIPPKGTGFHRHVFVLYKQDKKLDLSEYKIDGEKATDLAARTFKTLDFYRKYQDDMTPAGLAFFQSDWDTSLVNFYRDVLKMKHPVFEYDFPAPYIRDQEWFPLRKPFNLYMDKYRDPLQINKEYLARKLAKTHPFDGPEAPLRFPNAHPVRDVPSWQRTEIKKDRRGWGRINDI</sequence>
<dbReference type="InterPro" id="IPR036610">
    <property type="entry name" value="PEBP-like_sf"/>
</dbReference>
<name>A0A023ESZ4_AEDAL</name>
<keyword evidence="3 10" id="KW-0689">Ribosomal protein</keyword>
<evidence type="ECO:0000256" key="6">
    <source>
        <dbReference type="ARBA" id="ARBA00023274"/>
    </source>
</evidence>
<keyword evidence="6" id="KW-0687">Ribonucleoprotein</keyword>
<dbReference type="GO" id="GO:0005743">
    <property type="term" value="C:mitochondrial inner membrane"/>
    <property type="evidence" value="ECO:0007669"/>
    <property type="project" value="UniProtKB-ARBA"/>
</dbReference>
<accession>A0A023ESZ4</accession>
<evidence type="ECO:0000256" key="3">
    <source>
        <dbReference type="ARBA" id="ARBA00022980"/>
    </source>
</evidence>
<evidence type="ECO:0000256" key="2">
    <source>
        <dbReference type="ARBA" id="ARBA00022946"/>
    </source>
</evidence>
<dbReference type="GO" id="GO:0005762">
    <property type="term" value="C:mitochondrial large ribosomal subunit"/>
    <property type="evidence" value="ECO:0007669"/>
    <property type="project" value="TreeGrafter"/>
</dbReference>
<keyword evidence="2" id="KW-0809">Transit peptide</keyword>
<dbReference type="VEuPathDB" id="VectorBase:AALFPA_045435"/>